<evidence type="ECO:0000256" key="5">
    <source>
        <dbReference type="ARBA" id="ARBA00022737"/>
    </source>
</evidence>
<feature type="compositionally biased region" description="Polar residues" evidence="9">
    <location>
        <begin position="1"/>
        <end position="12"/>
    </location>
</feature>
<keyword evidence="8" id="KW-0539">Nucleus</keyword>
<dbReference type="GO" id="GO:0010499">
    <property type="term" value="P:proteasomal ubiquitin-independent protein catabolic process"/>
    <property type="evidence" value="ECO:0007669"/>
    <property type="project" value="TreeGrafter"/>
</dbReference>
<dbReference type="InterPro" id="IPR021843">
    <property type="entry name" value="PSME4_C"/>
</dbReference>
<dbReference type="SUPFAM" id="SSF48371">
    <property type="entry name" value="ARM repeat"/>
    <property type="match status" value="1"/>
</dbReference>
<keyword evidence="4" id="KW-0963">Cytoplasm</keyword>
<dbReference type="InterPro" id="IPR011989">
    <property type="entry name" value="ARM-like"/>
</dbReference>
<dbReference type="PANTHER" id="PTHR32170:SF3">
    <property type="entry name" value="PROTEASOME ACTIVATOR COMPLEX SUBUNIT 4"/>
    <property type="match status" value="1"/>
</dbReference>
<keyword evidence="13" id="KW-1185">Reference proteome</keyword>
<organism evidence="13 14">
    <name type="scientific">Setaria digitata</name>
    <dbReference type="NCBI Taxonomy" id="48799"/>
    <lineage>
        <taxon>Eukaryota</taxon>
        <taxon>Metazoa</taxon>
        <taxon>Ecdysozoa</taxon>
        <taxon>Nematoda</taxon>
        <taxon>Chromadorea</taxon>
        <taxon>Rhabditida</taxon>
        <taxon>Spirurina</taxon>
        <taxon>Spiruromorpha</taxon>
        <taxon>Filarioidea</taxon>
        <taxon>Setariidae</taxon>
        <taxon>Setaria</taxon>
    </lineage>
</organism>
<feature type="region of interest" description="Disordered" evidence="9">
    <location>
        <begin position="1"/>
        <end position="27"/>
    </location>
</feature>
<evidence type="ECO:0000256" key="4">
    <source>
        <dbReference type="ARBA" id="ARBA00022490"/>
    </source>
</evidence>
<evidence type="ECO:0000259" key="11">
    <source>
        <dbReference type="Pfam" id="PF16507"/>
    </source>
</evidence>
<proteinExistence type="inferred from homology"/>
<dbReference type="InterPro" id="IPR032430">
    <property type="entry name" value="Blm10_mid"/>
</dbReference>
<keyword evidence="5" id="KW-0677">Repeat</keyword>
<dbReference type="Pfam" id="PF11919">
    <property type="entry name" value="PSME4_C"/>
    <property type="match status" value="1"/>
</dbReference>
<feature type="domain" description="Proteasome activator complex subunit 4 C-terminal" evidence="10">
    <location>
        <begin position="1846"/>
        <end position="1931"/>
    </location>
</feature>
<keyword evidence="6" id="KW-0227">DNA damage</keyword>
<evidence type="ECO:0000256" key="6">
    <source>
        <dbReference type="ARBA" id="ARBA00022763"/>
    </source>
</evidence>
<feature type="domain" description="Proteasome activator Blm10 middle HEAT repeats region" evidence="11">
    <location>
        <begin position="403"/>
        <end position="917"/>
    </location>
</feature>
<evidence type="ECO:0000256" key="7">
    <source>
        <dbReference type="ARBA" id="ARBA00023204"/>
    </source>
</evidence>
<comment type="subcellular location">
    <subcellularLocation>
        <location evidence="2">Cytoplasm</location>
    </subcellularLocation>
    <subcellularLocation>
        <location evidence="1">Nucleus speckle</location>
    </subcellularLocation>
</comment>
<dbReference type="GO" id="GO:0016504">
    <property type="term" value="F:peptidase activator activity"/>
    <property type="evidence" value="ECO:0007669"/>
    <property type="project" value="InterPro"/>
</dbReference>
<accession>A0A915Q6P3</accession>
<evidence type="ECO:0000256" key="1">
    <source>
        <dbReference type="ARBA" id="ARBA00004324"/>
    </source>
</evidence>
<dbReference type="GO" id="GO:0070628">
    <property type="term" value="F:proteasome binding"/>
    <property type="evidence" value="ECO:0007669"/>
    <property type="project" value="InterPro"/>
</dbReference>
<dbReference type="InterPro" id="IPR016024">
    <property type="entry name" value="ARM-type_fold"/>
</dbReference>
<comment type="similarity">
    <text evidence="3">Belongs to the BLM10 family.</text>
</comment>
<dbReference type="Proteomes" id="UP000887581">
    <property type="component" value="Unplaced"/>
</dbReference>
<dbReference type="InterPro" id="IPR055455">
    <property type="entry name" value="HEAT_PSME4"/>
</dbReference>
<dbReference type="WBParaSite" id="sdigi.contig95.g4196.t1">
    <property type="protein sequence ID" value="sdigi.contig95.g4196.t1"/>
    <property type="gene ID" value="sdigi.contig95.g4196"/>
</dbReference>
<dbReference type="Gene3D" id="1.25.10.10">
    <property type="entry name" value="Leucine-rich Repeat Variant"/>
    <property type="match status" value="1"/>
</dbReference>
<dbReference type="GO" id="GO:0005829">
    <property type="term" value="C:cytosol"/>
    <property type="evidence" value="ECO:0007669"/>
    <property type="project" value="TreeGrafter"/>
</dbReference>
<dbReference type="Pfam" id="PF16507">
    <property type="entry name" value="HEAT_PSME4_mid"/>
    <property type="match status" value="1"/>
</dbReference>
<evidence type="ECO:0000259" key="10">
    <source>
        <dbReference type="Pfam" id="PF11919"/>
    </source>
</evidence>
<keyword evidence="7" id="KW-0234">DNA repair</keyword>
<dbReference type="Pfam" id="PF23096">
    <property type="entry name" value="HEAT_PSME4"/>
    <property type="match status" value="1"/>
</dbReference>
<dbReference type="GO" id="GO:0006281">
    <property type="term" value="P:DNA repair"/>
    <property type="evidence" value="ECO:0007669"/>
    <property type="project" value="UniProtKB-KW"/>
</dbReference>
<dbReference type="GO" id="GO:0016607">
    <property type="term" value="C:nuclear speck"/>
    <property type="evidence" value="ECO:0007669"/>
    <property type="project" value="UniProtKB-SubCell"/>
</dbReference>
<feature type="domain" description="Proteasome activator complex subunit 4-like HEAT repeat-like" evidence="12">
    <location>
        <begin position="1276"/>
        <end position="1564"/>
    </location>
</feature>
<evidence type="ECO:0000259" key="12">
    <source>
        <dbReference type="Pfam" id="PF23096"/>
    </source>
</evidence>
<evidence type="ECO:0000256" key="8">
    <source>
        <dbReference type="ARBA" id="ARBA00023242"/>
    </source>
</evidence>
<dbReference type="InterPro" id="IPR035309">
    <property type="entry name" value="PSME4"/>
</dbReference>
<evidence type="ECO:0000313" key="14">
    <source>
        <dbReference type="WBParaSite" id="sdigi.contig95.g4196.t1"/>
    </source>
</evidence>
<evidence type="ECO:0000256" key="2">
    <source>
        <dbReference type="ARBA" id="ARBA00004496"/>
    </source>
</evidence>
<evidence type="ECO:0000313" key="13">
    <source>
        <dbReference type="Proteomes" id="UP000887581"/>
    </source>
</evidence>
<name>A0A915Q6P3_9BILA</name>
<evidence type="ECO:0000256" key="3">
    <source>
        <dbReference type="ARBA" id="ARBA00005739"/>
    </source>
</evidence>
<protein>
    <submittedName>
        <fullName evidence="14">Proteasome activator complex subunit 4</fullName>
    </submittedName>
</protein>
<evidence type="ECO:0000256" key="9">
    <source>
        <dbReference type="SAM" id="MobiDB-lite"/>
    </source>
</evidence>
<sequence length="1931" mass="220928">MSDSECNSNTDGSVDDDTLSDLEMDMENNDGQYFSDTAAMDVDEEEDTSPFQKEIWQLKHLPYYEEMQKEADDHFRHIKVGLVHAVMLRDMRPGFVHWVCELDKYINLYSRRFTKADHIALVKLCYACMTMKGADFRIVKICAQSVSNLLFRKELLSRDDIQLEWRPLYDIYVEVSFKSLEEDGLLLLPDGMKTTLEQVIIHCRTYFSLNSTREILDEVRPYICPWDESMLRAMCLLNLFLPTCMEQEMHKKYGASLWFDEMWHWFTTLETNSSYESKMEGLLARKLQMSYETPLIMDPLGSRSLTVIGIYDTLSVDGPLRKICINEIYVVCLSLARECPGLINWHDKYDIIMTRVLRALNLEIGQGTERVNICSTTSFHLDHAAIWLAYMLGGANNGIQNHLTRLFRSLESYFHPSNYGHHSITILHFLLRLVNSVCSRLHKERHQKPSCHPQVPASLRLTNAQLDEFVESVLPCAKLALFAKYKMEYAPAIIRNLSQIAPRIVVPAVLDLVYPALEIVVEPHRLVQSMNALIAVCVTLVRDDSNLGNRKRAPLHTMEELSDKPYRSHAIALLNSVLPGLDANDISKMLLTFQIINLLITLVPIVDCSEAIHVRDDLTEEEQEVCSATANFETIVENLLDKMIEIIHVFTGGAPTVTTVQGSLAAKSQSKLSVEETVIKRGIFSVFRALLGNCSTPIYKIAVDKLYDFIATNMYDSRLAADTVSEMIFCAVRTNPPESLDLFLDLIIQKLIPLITEEAYEEEELDSTMVWYIVLASQLFRVSGMHIVSHKKKMLRLLRMILPLTCRTACELSCSALECMLTGLTSIYTDTSEQRREKLDQPFEKYLPIRDWAKVADKKTFQLKWHIPTETEFQLAYDVLEEFFYPELEKLANPDSLSKTDMLKSLEVVGSCLAGASAALPPLGGKLVPLTDSPVKVYPFHFVAAPSYVKEMTYKGTNIRDFVLKRVKNVAEYLVQNRENDTKSLSAVCKILHILVFQRGIDRAKFDLQNQNYILSKRIVGDTVQGNKANIDLVTTEYLMLQHHKRTLTRSGYYFTTQHLEIMKLLVRLGTSLYSATRIDAQRILDGCVQTFPYSYLLVLDDILAFLKESPDISHEQFKGALYMLLNGKRLAICVRQNWSTLLRVWPALIEAQHSEKPSIIGLLELAQNTLVDNFESFQINFWLPDGPLAAAQELYAAGGGENVHQPAWPLPTDEEIEAAIKRENTACEQKEKLYYSLCDRLVALSTDANLHWRHVDMAQSLLSLLIRRDMPFPPDAIKLFIRLLVNDTIKTRRMATGLIAAWLRITKPQAVKIPFENPVEGENVGPGAEWPIKYGFRVDNMITMYDKEKLPRTAKDWNATVFFSKTHWGFYTWPKVLKVYAPANEQKAINRKLEELNEMERYVVETFGDDEFAEKFRQYMSVEEKKGEEAFDAIAFGLFYGIFRNYNDLLLPVFKKHLEVLLMSDKEGDQRLAAEMVAGLLNGSKLWTFEKISAMSKWLKPLISSCLEAVKTENVKNWGTAIATVFGSVDPKALGWFIEMLFELCMKPTDSSFHATTRMYFVQGALNQCEWRVTELWNQLFRKCLETMEESYQNLRERIGSSIATIVWFDLNHLYVDPRVPKKFHPMKIQDAMGEINAKLEVLWSEVAAAKRDNDSVDGVYVDGNVEVNNGEGNGRKKAIMTFKCALNYLNAHWVHSFTALPPSIFNFLPLLIHFENETSDEELKNSCHDQLRQGMSQTLITAKNVEMVLCGVKELASSAASWWKPKVSLLKYLQVAVFSNFFLFLHHRPSLQAVLCSLILDSKFEVREAAATTLSGLIHCHFFDVDHLIVERFYEWSREENGTKRHAGVLALSAVVQAFPYTVPSFLPKILMQLCRHTCDKQPMQGTVKKALSEFKRTHQDSWHEHKTQFSEDQLSILTDLFVSPNYYV</sequence>
<reference evidence="14" key="1">
    <citation type="submission" date="2022-11" db="UniProtKB">
        <authorList>
            <consortium name="WormBaseParasite"/>
        </authorList>
    </citation>
    <scope>IDENTIFICATION</scope>
</reference>
<dbReference type="PANTHER" id="PTHR32170">
    <property type="entry name" value="PROTEASOME ACTIVATOR COMPLEX SUBUNIT 4"/>
    <property type="match status" value="1"/>
</dbReference>
<feature type="compositionally biased region" description="Acidic residues" evidence="9">
    <location>
        <begin position="13"/>
        <end position="27"/>
    </location>
</feature>